<evidence type="ECO:0000256" key="1">
    <source>
        <dbReference type="SAM" id="MobiDB-lite"/>
    </source>
</evidence>
<protein>
    <submittedName>
        <fullName evidence="2">Uncharacterized protein</fullName>
    </submittedName>
</protein>
<feature type="region of interest" description="Disordered" evidence="1">
    <location>
        <begin position="51"/>
        <end position="77"/>
    </location>
</feature>
<sequence length="241" mass="26695">MHALIHARHLPPKPILSIRYEHLAKSAPTILDDSLSADSYLNVLYMPSTFPRSERSRRSQESANNNSSLSSEFDDGPRSNLDSIRYVECVNYLQDFARQHLLSFMFRHGHYNDACMLFFPPNAVPSPPQPSIMGGLATSSASPQRPEPLATDYGTIDDLCDLCIGYGAMSVLEEVISTRMSLANLQDVAVNQYTAAAIVIKKDHVAAGLCCIQLFMNSSAQEEAIKHLEHAKILDTPENRS</sequence>
<dbReference type="AlphaFoldDB" id="A0A2N9IXQ7"/>
<accession>A0A2N9IXQ7</accession>
<evidence type="ECO:0000313" key="2">
    <source>
        <dbReference type="EMBL" id="SPD28943.1"/>
    </source>
</evidence>
<dbReference type="EMBL" id="OIVN01006251">
    <property type="protein sequence ID" value="SPD28943.1"/>
    <property type="molecule type" value="Genomic_DNA"/>
</dbReference>
<name>A0A2N9IXQ7_FAGSY</name>
<dbReference type="PANTHER" id="PTHR35478:SF1">
    <property type="entry name" value="ZINC FINGER FYVE DOMAIN-CONTAINING PROTEIN 26"/>
    <property type="match status" value="1"/>
</dbReference>
<gene>
    <name evidence="2" type="ORF">FSB_LOCUS56825</name>
</gene>
<reference evidence="2" key="1">
    <citation type="submission" date="2018-02" db="EMBL/GenBank/DDBJ databases">
        <authorList>
            <person name="Cohen D.B."/>
            <person name="Kent A.D."/>
        </authorList>
    </citation>
    <scope>NUCLEOTIDE SEQUENCE</scope>
</reference>
<dbReference type="PANTHER" id="PTHR35478">
    <property type="entry name" value="ZINC FINGER FYVE DOMAIN PROTEIN"/>
    <property type="match status" value="1"/>
</dbReference>
<organism evidence="2">
    <name type="scientific">Fagus sylvatica</name>
    <name type="common">Beechnut</name>
    <dbReference type="NCBI Taxonomy" id="28930"/>
    <lineage>
        <taxon>Eukaryota</taxon>
        <taxon>Viridiplantae</taxon>
        <taxon>Streptophyta</taxon>
        <taxon>Embryophyta</taxon>
        <taxon>Tracheophyta</taxon>
        <taxon>Spermatophyta</taxon>
        <taxon>Magnoliopsida</taxon>
        <taxon>eudicotyledons</taxon>
        <taxon>Gunneridae</taxon>
        <taxon>Pentapetalae</taxon>
        <taxon>rosids</taxon>
        <taxon>fabids</taxon>
        <taxon>Fagales</taxon>
        <taxon>Fagaceae</taxon>
        <taxon>Fagus</taxon>
    </lineage>
</organism>
<proteinExistence type="predicted"/>
<feature type="compositionally biased region" description="Low complexity" evidence="1">
    <location>
        <begin position="61"/>
        <end position="71"/>
    </location>
</feature>